<dbReference type="Proteomes" id="UP000324222">
    <property type="component" value="Unassembled WGS sequence"/>
</dbReference>
<proteinExistence type="predicted"/>
<feature type="compositionally biased region" description="Basic and acidic residues" evidence="1">
    <location>
        <begin position="1"/>
        <end position="19"/>
    </location>
</feature>
<feature type="compositionally biased region" description="Basic residues" evidence="1">
    <location>
        <begin position="88"/>
        <end position="101"/>
    </location>
</feature>
<evidence type="ECO:0000313" key="2">
    <source>
        <dbReference type="EMBL" id="MPC41357.1"/>
    </source>
</evidence>
<dbReference type="AlphaFoldDB" id="A0A5B7F737"/>
<comment type="caution">
    <text evidence="2">The sequence shown here is derived from an EMBL/GenBank/DDBJ whole genome shotgun (WGS) entry which is preliminary data.</text>
</comment>
<evidence type="ECO:0000313" key="3">
    <source>
        <dbReference type="Proteomes" id="UP000324222"/>
    </source>
</evidence>
<accession>A0A5B7F737</accession>
<feature type="region of interest" description="Disordered" evidence="1">
    <location>
        <begin position="70"/>
        <end position="101"/>
    </location>
</feature>
<protein>
    <submittedName>
        <fullName evidence="2">Uncharacterized protein</fullName>
    </submittedName>
</protein>
<organism evidence="2 3">
    <name type="scientific">Portunus trituberculatus</name>
    <name type="common">Swimming crab</name>
    <name type="synonym">Neptunus trituberculatus</name>
    <dbReference type="NCBI Taxonomy" id="210409"/>
    <lineage>
        <taxon>Eukaryota</taxon>
        <taxon>Metazoa</taxon>
        <taxon>Ecdysozoa</taxon>
        <taxon>Arthropoda</taxon>
        <taxon>Crustacea</taxon>
        <taxon>Multicrustacea</taxon>
        <taxon>Malacostraca</taxon>
        <taxon>Eumalacostraca</taxon>
        <taxon>Eucarida</taxon>
        <taxon>Decapoda</taxon>
        <taxon>Pleocyemata</taxon>
        <taxon>Brachyura</taxon>
        <taxon>Eubrachyura</taxon>
        <taxon>Portunoidea</taxon>
        <taxon>Portunidae</taxon>
        <taxon>Portuninae</taxon>
        <taxon>Portunus</taxon>
    </lineage>
</organism>
<feature type="region of interest" description="Disordered" evidence="1">
    <location>
        <begin position="1"/>
        <end position="38"/>
    </location>
</feature>
<name>A0A5B7F737_PORTR</name>
<reference evidence="2 3" key="1">
    <citation type="submission" date="2019-05" db="EMBL/GenBank/DDBJ databases">
        <title>Another draft genome of Portunus trituberculatus and its Hox gene families provides insights of decapod evolution.</title>
        <authorList>
            <person name="Jeong J.-H."/>
            <person name="Song I."/>
            <person name="Kim S."/>
            <person name="Choi T."/>
            <person name="Kim D."/>
            <person name="Ryu S."/>
            <person name="Kim W."/>
        </authorList>
    </citation>
    <scope>NUCLEOTIDE SEQUENCE [LARGE SCALE GENOMIC DNA]</scope>
    <source>
        <tissue evidence="2">Muscle</tissue>
    </source>
</reference>
<feature type="compositionally biased region" description="Polar residues" evidence="1">
    <location>
        <begin position="24"/>
        <end position="33"/>
    </location>
</feature>
<gene>
    <name evidence="2" type="ORF">E2C01_034946</name>
</gene>
<sequence>MKCPGDREGDALYRSDLGLKTEGSGYSSHQGPTRHSWDVLGKCGREERTREMGRSETRMKGREEMWRIARQKGKEKQGKAGRMEKNKKQNKNRMKVKRGKK</sequence>
<dbReference type="EMBL" id="VSRR010005020">
    <property type="protein sequence ID" value="MPC41357.1"/>
    <property type="molecule type" value="Genomic_DNA"/>
</dbReference>
<feature type="compositionally biased region" description="Basic and acidic residues" evidence="1">
    <location>
        <begin position="70"/>
        <end position="87"/>
    </location>
</feature>
<keyword evidence="3" id="KW-1185">Reference proteome</keyword>
<evidence type="ECO:0000256" key="1">
    <source>
        <dbReference type="SAM" id="MobiDB-lite"/>
    </source>
</evidence>